<dbReference type="STRING" id="680198.SCAB_28111"/>
<dbReference type="GO" id="GO:0019284">
    <property type="term" value="P:L-methionine salvage from S-adenosylmethionine"/>
    <property type="evidence" value="ECO:0007669"/>
    <property type="project" value="TreeGrafter"/>
</dbReference>
<proteinExistence type="predicted"/>
<dbReference type="KEGG" id="scb:SCAB_28111"/>
<dbReference type="InterPro" id="IPR035994">
    <property type="entry name" value="Nucleoside_phosphorylase_sf"/>
</dbReference>
<dbReference type="PANTHER" id="PTHR46832:SF1">
    <property type="entry name" value="5'-METHYLTHIOADENOSINE_S-ADENOSYLHOMOCYSTEINE NUCLEOSIDASE"/>
    <property type="match status" value="1"/>
</dbReference>
<dbReference type="InterPro" id="IPR000845">
    <property type="entry name" value="Nucleoside_phosphorylase_d"/>
</dbReference>
<dbReference type="Gene3D" id="3.40.50.1580">
    <property type="entry name" value="Nucleoside phosphorylase domain"/>
    <property type="match status" value="1"/>
</dbReference>
<dbReference type="HOGENOM" id="CLU_060897_0_0_11"/>
<feature type="compositionally biased region" description="Basic and acidic residues" evidence="1">
    <location>
        <begin position="240"/>
        <end position="262"/>
    </location>
</feature>
<dbReference type="PANTHER" id="PTHR46832">
    <property type="entry name" value="5'-METHYLTHIOADENOSINE/S-ADENOSYLHOMOCYSTEINE NUCLEOSIDASE"/>
    <property type="match status" value="1"/>
</dbReference>
<dbReference type="SUPFAM" id="SSF53167">
    <property type="entry name" value="Purine and uridine phosphorylases"/>
    <property type="match status" value="1"/>
</dbReference>
<dbReference type="GO" id="GO:0008930">
    <property type="term" value="F:methylthioadenosine nucleosidase activity"/>
    <property type="evidence" value="ECO:0007669"/>
    <property type="project" value="TreeGrafter"/>
</dbReference>
<protein>
    <submittedName>
        <fullName evidence="3">Putative phosphorylase</fullName>
    </submittedName>
</protein>
<keyword evidence="4" id="KW-1185">Reference proteome</keyword>
<dbReference type="Proteomes" id="UP000001444">
    <property type="component" value="Chromosome"/>
</dbReference>
<evidence type="ECO:0000313" key="3">
    <source>
        <dbReference type="EMBL" id="CBG69910.1"/>
    </source>
</evidence>
<dbReference type="CDD" id="cd09008">
    <property type="entry name" value="MTAN"/>
    <property type="match status" value="1"/>
</dbReference>
<accession>C9Z6X0</accession>
<dbReference type="Pfam" id="PF01048">
    <property type="entry name" value="PNP_UDP_1"/>
    <property type="match status" value="1"/>
</dbReference>
<feature type="domain" description="Nucleoside phosphorylase" evidence="2">
    <location>
        <begin position="2"/>
        <end position="226"/>
    </location>
</feature>
<dbReference type="AlphaFoldDB" id="C9Z6X0"/>
<feature type="region of interest" description="Disordered" evidence="1">
    <location>
        <begin position="236"/>
        <end position="285"/>
    </location>
</feature>
<dbReference type="EMBL" id="FN554889">
    <property type="protein sequence ID" value="CBG69910.1"/>
    <property type="molecule type" value="Genomic_DNA"/>
</dbReference>
<gene>
    <name evidence="3" type="ordered locus">SCAB_28111</name>
</gene>
<dbReference type="eggNOG" id="COG0775">
    <property type="taxonomic scope" value="Bacteria"/>
</dbReference>
<evidence type="ECO:0000259" key="2">
    <source>
        <dbReference type="Pfam" id="PF01048"/>
    </source>
</evidence>
<reference evidence="3 4" key="1">
    <citation type="journal article" date="2010" name="Mol. Plant Microbe Interact.">
        <title>Streptomyces scabies 87-22 contains a coronafacic acid-like biosynthetic cluster that contributes to plant-microbe interactions.</title>
        <authorList>
            <person name="Bignell D.R."/>
            <person name="Seipke R.F."/>
            <person name="Huguet-Tapia J.C."/>
            <person name="Chambers A.H."/>
            <person name="Parry R.J."/>
            <person name="Loria R."/>
        </authorList>
    </citation>
    <scope>NUCLEOTIDE SEQUENCE [LARGE SCALE GENOMIC DNA]</scope>
    <source>
        <strain evidence="3 4">87.22</strain>
    </source>
</reference>
<evidence type="ECO:0000313" key="4">
    <source>
        <dbReference type="Proteomes" id="UP000001444"/>
    </source>
</evidence>
<name>C9Z6X0_STRSW</name>
<feature type="compositionally biased region" description="Basic and acidic residues" evidence="1">
    <location>
        <begin position="276"/>
        <end position="285"/>
    </location>
</feature>
<evidence type="ECO:0000256" key="1">
    <source>
        <dbReference type="SAM" id="MobiDB-lite"/>
    </source>
</evidence>
<sequence length="285" mass="30501">MAVLTALSLEYRAVQGHLTNLRKVEDPRSGTRALVGQLPVTPWSVALLQSGEGSVTAAVLTERVLRWLDPEAVLFVGVAGSLKRDIEIGDVVVATKVYGIHGGKDTPQGFLVRPEAWRASYRLMEAARDALRDDPHVHLKPIATGDVVLAAARSALAEHLRTHYNDAAAIEMEASGVVAAAELAGSHALVIRGVSDRANAAKSRADAQGSQLRAATNAAAAAMAVLREFRPFRGGPEFGEASRDSEEGPHRRASYEGDHLDFRGSTFHGPFVAKQVGREQHGGRR</sequence>
<organism evidence="3 4">
    <name type="scientific">Streptomyces scabiei (strain 87.22)</name>
    <dbReference type="NCBI Taxonomy" id="680198"/>
    <lineage>
        <taxon>Bacteria</taxon>
        <taxon>Bacillati</taxon>
        <taxon>Actinomycetota</taxon>
        <taxon>Actinomycetes</taxon>
        <taxon>Kitasatosporales</taxon>
        <taxon>Streptomycetaceae</taxon>
        <taxon>Streptomyces</taxon>
    </lineage>
</organism>
<dbReference type="GO" id="GO:0008782">
    <property type="term" value="F:adenosylhomocysteine nucleosidase activity"/>
    <property type="evidence" value="ECO:0007669"/>
    <property type="project" value="TreeGrafter"/>
</dbReference>
<dbReference type="GO" id="GO:0009116">
    <property type="term" value="P:nucleoside metabolic process"/>
    <property type="evidence" value="ECO:0007669"/>
    <property type="project" value="InterPro"/>
</dbReference>
<dbReference type="GO" id="GO:0005829">
    <property type="term" value="C:cytosol"/>
    <property type="evidence" value="ECO:0007669"/>
    <property type="project" value="TreeGrafter"/>
</dbReference>